<reference evidence="3" key="1">
    <citation type="submission" date="2022-11" db="UniProtKB">
        <authorList>
            <consortium name="WormBaseParasite"/>
        </authorList>
    </citation>
    <scope>IDENTIFICATION</scope>
</reference>
<protein>
    <submittedName>
        <fullName evidence="3">Uncharacterized protein</fullName>
    </submittedName>
</protein>
<dbReference type="InterPro" id="IPR038479">
    <property type="entry name" value="Transthyretin-like_sf"/>
</dbReference>
<feature type="signal peptide" evidence="1">
    <location>
        <begin position="1"/>
        <end position="20"/>
    </location>
</feature>
<dbReference type="AlphaFoldDB" id="A0A915EV99"/>
<name>A0A915EV99_9BILA</name>
<dbReference type="WBParaSite" id="jg937">
    <property type="protein sequence ID" value="jg937"/>
    <property type="gene ID" value="jg937"/>
</dbReference>
<keyword evidence="1" id="KW-0732">Signal</keyword>
<sequence length="131" mass="14400">MHKSIAILVVLLGILTKSLAYEECFVYTGDVGCYDSSKTFNGSVTLYEEDCSDCYLDPNDELATITFSSGDEAFRIEGCGSDVGFWNSPEPLIVIAAGCHGNQHKKYTIRPTSPKQDLGWTLFSDQQTQAI</sequence>
<proteinExistence type="predicted"/>
<keyword evidence="2" id="KW-1185">Reference proteome</keyword>
<accession>A0A915EV99</accession>
<evidence type="ECO:0000256" key="1">
    <source>
        <dbReference type="SAM" id="SignalP"/>
    </source>
</evidence>
<dbReference type="Gene3D" id="2.60.40.3330">
    <property type="match status" value="1"/>
</dbReference>
<evidence type="ECO:0000313" key="2">
    <source>
        <dbReference type="Proteomes" id="UP000887574"/>
    </source>
</evidence>
<organism evidence="2 3">
    <name type="scientific">Ditylenchus dipsaci</name>
    <dbReference type="NCBI Taxonomy" id="166011"/>
    <lineage>
        <taxon>Eukaryota</taxon>
        <taxon>Metazoa</taxon>
        <taxon>Ecdysozoa</taxon>
        <taxon>Nematoda</taxon>
        <taxon>Chromadorea</taxon>
        <taxon>Rhabditida</taxon>
        <taxon>Tylenchina</taxon>
        <taxon>Tylenchomorpha</taxon>
        <taxon>Sphaerularioidea</taxon>
        <taxon>Anguinidae</taxon>
        <taxon>Anguininae</taxon>
        <taxon>Ditylenchus</taxon>
    </lineage>
</organism>
<evidence type="ECO:0000313" key="3">
    <source>
        <dbReference type="WBParaSite" id="jg937"/>
    </source>
</evidence>
<dbReference type="Proteomes" id="UP000887574">
    <property type="component" value="Unplaced"/>
</dbReference>
<feature type="chain" id="PRO_5037402317" evidence="1">
    <location>
        <begin position="21"/>
        <end position="131"/>
    </location>
</feature>